<dbReference type="Proteomes" id="UP000183940">
    <property type="component" value="Unassembled WGS sequence"/>
</dbReference>
<reference evidence="1" key="1">
    <citation type="submission" date="2016-10" db="EMBL/GenBank/DDBJ databases">
        <title>CRISPR-Cas defence system in Roseofilum reptotaenium: evidence of a bacteriophage-cyanobacterium arms race in the coral black band disease.</title>
        <authorList>
            <person name="Buerger P."/>
            <person name="Wood-Charlson E.M."/>
            <person name="Weynberg K.D."/>
            <person name="Willis B."/>
            <person name="Van Oppen M.J."/>
        </authorList>
    </citation>
    <scope>NUCLEOTIDE SEQUENCE [LARGE SCALE GENOMIC DNA]</scope>
    <source>
        <strain evidence="1">AO1-A</strain>
    </source>
</reference>
<proteinExistence type="predicted"/>
<dbReference type="AlphaFoldDB" id="A0A1L9QWF5"/>
<gene>
    <name evidence="1" type="ORF">BI308_02980</name>
</gene>
<sequence length="194" mass="22371">MWPSCIENLMPFGYTLSEELPEFLREGFEKNGITEFVPVRIVALLGTCRTDEYMDCPNLPEWHLDNASSYDDPKEEYLADIGIYFWFDFDILDRDRQILPLRSVFNGGDADCNDGIWGVVWDRNTGTEVAHVRSIGGDESEIEVISQKHINSYQPHNICLPEATSPEFFCGLYFVQDLELEILIGLAIQWCYLR</sequence>
<dbReference type="STRING" id="1925591.BI308_02980"/>
<evidence type="ECO:0000313" key="2">
    <source>
        <dbReference type="Proteomes" id="UP000183940"/>
    </source>
</evidence>
<name>A0A1L9QWF5_9CYAN</name>
<accession>A0A1L9QWF5</accession>
<keyword evidence="2" id="KW-1185">Reference proteome</keyword>
<evidence type="ECO:0000313" key="1">
    <source>
        <dbReference type="EMBL" id="OJJ27035.1"/>
    </source>
</evidence>
<dbReference type="EMBL" id="MLAW01000003">
    <property type="protein sequence ID" value="OJJ27035.1"/>
    <property type="molecule type" value="Genomic_DNA"/>
</dbReference>
<protein>
    <submittedName>
        <fullName evidence="1">Uncharacterized protein</fullName>
    </submittedName>
</protein>
<organism evidence="1 2">
    <name type="scientific">Roseofilum reptotaenium AO1-A</name>
    <dbReference type="NCBI Taxonomy" id="1925591"/>
    <lineage>
        <taxon>Bacteria</taxon>
        <taxon>Bacillati</taxon>
        <taxon>Cyanobacteriota</taxon>
        <taxon>Cyanophyceae</taxon>
        <taxon>Desertifilales</taxon>
        <taxon>Desertifilaceae</taxon>
        <taxon>Roseofilum</taxon>
    </lineage>
</organism>
<comment type="caution">
    <text evidence="1">The sequence shown here is derived from an EMBL/GenBank/DDBJ whole genome shotgun (WGS) entry which is preliminary data.</text>
</comment>